<dbReference type="EMBL" id="PDOE01000003">
    <property type="protein sequence ID" value="RKL67686.1"/>
    <property type="molecule type" value="Genomic_DNA"/>
</dbReference>
<comment type="caution">
    <text evidence="1">The sequence shown here is derived from an EMBL/GenBank/DDBJ whole genome shotgun (WGS) entry which is preliminary data.</text>
</comment>
<dbReference type="Proteomes" id="UP000281498">
    <property type="component" value="Unassembled WGS sequence"/>
</dbReference>
<name>A0A3A9KSQ1_9BACI</name>
<keyword evidence="2" id="KW-1185">Reference proteome</keyword>
<sequence length="288" mass="33462">MDMKLEGEWSELLFSYLTASWYDWGVSSQLSASNTHCWSVTSGYYAHYMLAASLLNMYRGTYKEERLVKRIASNHSKMCNFLSNNKYNKEYSFRLQFNSELANIMKISEDEMDRKLQIIGDSLFSAKKARESHTYHVIVVSHQTVNIVDLGDGGIVKPAKLVSKISETMLDIVPILHTFVLTMVEKLLLGLEDTVKHYHLKHLIQEVDDFYKLAEGERILPLPYSMDNGLKRLKNFAVEHLDNTKIEHYSDFEESLLSFTEKKENYQDLQSNYDYLNQALENVKKLNI</sequence>
<gene>
    <name evidence="1" type="ORF">CR203_10080</name>
</gene>
<dbReference type="AlphaFoldDB" id="A0A3A9KSQ1"/>
<dbReference type="OrthoDB" id="2968207at2"/>
<proteinExistence type="predicted"/>
<organism evidence="1 2">
    <name type="scientific">Salipaludibacillus neizhouensis</name>
    <dbReference type="NCBI Taxonomy" id="885475"/>
    <lineage>
        <taxon>Bacteria</taxon>
        <taxon>Bacillati</taxon>
        <taxon>Bacillota</taxon>
        <taxon>Bacilli</taxon>
        <taxon>Bacillales</taxon>
        <taxon>Bacillaceae</taxon>
    </lineage>
</organism>
<evidence type="ECO:0000313" key="2">
    <source>
        <dbReference type="Proteomes" id="UP000281498"/>
    </source>
</evidence>
<evidence type="ECO:0000313" key="1">
    <source>
        <dbReference type="EMBL" id="RKL67686.1"/>
    </source>
</evidence>
<protein>
    <submittedName>
        <fullName evidence="1">Uncharacterized protein</fullName>
    </submittedName>
</protein>
<reference evidence="1 2" key="1">
    <citation type="submission" date="2017-10" db="EMBL/GenBank/DDBJ databases">
        <title>Bacillus sp. nov., a halophilic bacterium isolated from a Keqin Lake.</title>
        <authorList>
            <person name="Wang H."/>
        </authorList>
    </citation>
    <scope>NUCLEOTIDE SEQUENCE [LARGE SCALE GENOMIC DNA]</scope>
    <source>
        <strain evidence="1 2">KCTC 13187</strain>
    </source>
</reference>
<accession>A0A3A9KSQ1</accession>
<dbReference type="RefSeq" id="WP_110935152.1">
    <property type="nucleotide sequence ID" value="NZ_KZ614146.1"/>
</dbReference>